<accession>A0A918MSC2</accession>
<dbReference type="EMBL" id="BMWP01000050">
    <property type="protein sequence ID" value="GGW51143.1"/>
    <property type="molecule type" value="Genomic_DNA"/>
</dbReference>
<protein>
    <submittedName>
        <fullName evidence="1">Uncharacterized protein</fullName>
    </submittedName>
</protein>
<gene>
    <name evidence="1" type="ORF">GCM10007383_38360</name>
</gene>
<evidence type="ECO:0000313" key="2">
    <source>
        <dbReference type="Proteomes" id="UP000634668"/>
    </source>
</evidence>
<reference evidence="1" key="2">
    <citation type="submission" date="2020-09" db="EMBL/GenBank/DDBJ databases">
        <authorList>
            <person name="Sun Q."/>
            <person name="Kim S."/>
        </authorList>
    </citation>
    <scope>NUCLEOTIDE SEQUENCE</scope>
    <source>
        <strain evidence="1">KCTC 12113</strain>
    </source>
</reference>
<evidence type="ECO:0000313" key="1">
    <source>
        <dbReference type="EMBL" id="GGW51143.1"/>
    </source>
</evidence>
<comment type="caution">
    <text evidence="1">The sequence shown here is derived from an EMBL/GenBank/DDBJ whole genome shotgun (WGS) entry which is preliminary data.</text>
</comment>
<organism evidence="1 2">
    <name type="scientific">Arenibacter certesii</name>
    <dbReference type="NCBI Taxonomy" id="228955"/>
    <lineage>
        <taxon>Bacteria</taxon>
        <taxon>Pseudomonadati</taxon>
        <taxon>Bacteroidota</taxon>
        <taxon>Flavobacteriia</taxon>
        <taxon>Flavobacteriales</taxon>
        <taxon>Flavobacteriaceae</taxon>
        <taxon>Arenibacter</taxon>
    </lineage>
</organism>
<dbReference type="AlphaFoldDB" id="A0A918MSC2"/>
<name>A0A918MSC2_9FLAO</name>
<dbReference type="RefSeq" id="WP_051315766.1">
    <property type="nucleotide sequence ID" value="NZ_BMWP01000050.1"/>
</dbReference>
<sequence length="181" mass="21429">MKYKLSFFFVFLALCSLGYSQTKQEREHRIKKSQFPVISTNFIPEAAKRIRYYKEVDSSSAQFKVKFGLKKMKYEVEVAETGEIKKLGLIVKEIDIPMDTYSEITIYLEKHFDKVKVKRILQWYPANSKDAIRSTFQNLILPINTYELLVRGKESTKYRNKQDYRLIFNSDGALVKRDIRE</sequence>
<reference evidence="1" key="1">
    <citation type="journal article" date="2014" name="Int. J. Syst. Evol. Microbiol.">
        <title>Complete genome sequence of Corynebacterium casei LMG S-19264T (=DSM 44701T), isolated from a smear-ripened cheese.</title>
        <authorList>
            <consortium name="US DOE Joint Genome Institute (JGI-PGF)"/>
            <person name="Walter F."/>
            <person name="Albersmeier A."/>
            <person name="Kalinowski J."/>
            <person name="Ruckert C."/>
        </authorList>
    </citation>
    <scope>NUCLEOTIDE SEQUENCE</scope>
    <source>
        <strain evidence="1">KCTC 12113</strain>
    </source>
</reference>
<dbReference type="Proteomes" id="UP000634668">
    <property type="component" value="Unassembled WGS sequence"/>
</dbReference>
<keyword evidence="2" id="KW-1185">Reference proteome</keyword>
<proteinExistence type="predicted"/>